<dbReference type="InterPro" id="IPR011356">
    <property type="entry name" value="Leucine_aapep/pepB"/>
</dbReference>
<name>A0ABS8HMM6_9FIRM</name>
<feature type="domain" description="Cytosol aminopeptidase" evidence="9">
    <location>
        <begin position="346"/>
        <end position="353"/>
    </location>
</feature>
<comment type="catalytic activity">
    <reaction evidence="1 8">
        <text>Release of an N-terminal amino acid, Xaa-|-Yaa-, in which Xaa is preferably Leu, but may be other amino acids including Pro although not Arg or Lys, and Yaa may be Pro. Amino acid amides and methyl esters are also readily hydrolyzed, but rates on arylamides are exceedingly low.</text>
        <dbReference type="EC" id="3.4.11.1"/>
    </reaction>
</comment>
<feature type="binding site" evidence="8">
    <location>
        <position position="350"/>
    </location>
    <ligand>
        <name>Mn(2+)</name>
        <dbReference type="ChEBI" id="CHEBI:29035"/>
        <label>1</label>
    </ligand>
</feature>
<dbReference type="EMBL" id="JAJHJB010000003">
    <property type="protein sequence ID" value="MCC5464467.1"/>
    <property type="molecule type" value="Genomic_DNA"/>
</dbReference>
<evidence type="ECO:0000256" key="8">
    <source>
        <dbReference type="HAMAP-Rule" id="MF_00181"/>
    </source>
</evidence>
<feature type="binding site" evidence="8">
    <location>
        <position position="348"/>
    </location>
    <ligand>
        <name>Mn(2+)</name>
        <dbReference type="ChEBI" id="CHEBI:29035"/>
        <label>1</label>
    </ligand>
</feature>
<feature type="active site" evidence="8">
    <location>
        <position position="278"/>
    </location>
</feature>
<sequence>MKIAVTDKSIVQTSCNTLIVSLYKNTKETTPIVNILDQALSGYLSSIILAQPNCSEFGEITIIYTLGVIEAKHIMLVGMGDKEDLTTDKIRSSAAIAIRAAKKIHSLSIAFIPSDLLTRTNDLQTIAQAIVEGALLGSYQFNYYKTKNTDVPLKDLFLIENDQNNTALLHKGIHIASIIGPSVNLARDLVNHPSQYMTPRKMALHAKEIAQENKLELLILEKEDMICEKMHALLSVSQGSIQLPKLIILKYMGDTNSKHLTAFVGKGVTFDSGGISIKPSLNMGEMKDDMAGGAAVLGAMAAIGQLKPKVNILGIIPCVENMPSGQAYKPGDVICSMSGKTIEIISTDAEGRLILADAITYANKLGATQIIDIATLTGACVVALGSVTSGLITNDVNFCRQVLQAAADTGEKMWELPNFSEYKKDIQSNIADLKNSGGRMAGAITAGLFIEEFVENKPWVHIDIAGTANIEKEDGYNLKGGTGVGTRTLIQLAQNMSQL</sequence>
<dbReference type="InterPro" id="IPR023042">
    <property type="entry name" value="Peptidase_M17_leu_NH2_pept"/>
</dbReference>
<keyword evidence="5 8" id="KW-0645">Protease</keyword>
<dbReference type="EC" id="3.4.11.1" evidence="8"/>
<dbReference type="InterPro" id="IPR043472">
    <property type="entry name" value="Macro_dom-like"/>
</dbReference>
<feature type="active site" evidence="8">
    <location>
        <position position="352"/>
    </location>
</feature>
<gene>
    <name evidence="8" type="primary">pepA</name>
    <name evidence="10" type="ORF">LMF89_03700</name>
</gene>
<reference evidence="10" key="1">
    <citation type="submission" date="2021-11" db="EMBL/GenBank/DDBJ databases">
        <title>Description of a new species Pelosinus isolated from the bottom sediments of Lake Baikal.</title>
        <authorList>
            <person name="Zakharyuk A."/>
        </authorList>
    </citation>
    <scope>NUCLEOTIDE SEQUENCE</scope>
    <source>
        <strain evidence="10">Bkl1</strain>
    </source>
</reference>
<evidence type="ECO:0000256" key="4">
    <source>
        <dbReference type="ARBA" id="ARBA00022438"/>
    </source>
</evidence>
<dbReference type="PRINTS" id="PR00481">
    <property type="entry name" value="LAMNOPPTDASE"/>
</dbReference>
<comment type="cofactor">
    <cofactor evidence="8">
        <name>Mn(2+)</name>
        <dbReference type="ChEBI" id="CHEBI:29035"/>
    </cofactor>
    <text evidence="8">Binds 2 manganese ions per subunit.</text>
</comment>
<comment type="function">
    <text evidence="7 8">Presumably involved in the processing and regular turnover of intracellular proteins. Catalyzes the removal of unsubstituted N-terminal amino acids from various peptides.</text>
</comment>
<organism evidence="10 11">
    <name type="scientific">Pelosinus baikalensis</name>
    <dbReference type="NCBI Taxonomy" id="2892015"/>
    <lineage>
        <taxon>Bacteria</taxon>
        <taxon>Bacillati</taxon>
        <taxon>Bacillota</taxon>
        <taxon>Negativicutes</taxon>
        <taxon>Selenomonadales</taxon>
        <taxon>Sporomusaceae</taxon>
        <taxon>Pelosinus</taxon>
    </lineage>
</organism>
<protein>
    <recommendedName>
        <fullName evidence="8">Probable cytosol aminopeptidase</fullName>
        <ecNumber evidence="8">3.4.11.1</ecNumber>
    </recommendedName>
    <alternativeName>
        <fullName evidence="8">Leucine aminopeptidase</fullName>
        <shortName evidence="8">LAP</shortName>
        <ecNumber evidence="8">3.4.11.10</ecNumber>
    </alternativeName>
    <alternativeName>
        <fullName evidence="8">Leucyl aminopeptidase</fullName>
    </alternativeName>
</protein>
<evidence type="ECO:0000256" key="7">
    <source>
        <dbReference type="ARBA" id="ARBA00049972"/>
    </source>
</evidence>
<feature type="binding site" evidence="8">
    <location>
        <position position="266"/>
    </location>
    <ligand>
        <name>Mn(2+)</name>
        <dbReference type="ChEBI" id="CHEBI:29035"/>
        <label>2</label>
    </ligand>
</feature>
<comment type="caution">
    <text evidence="10">The sequence shown here is derived from an EMBL/GenBank/DDBJ whole genome shotgun (WGS) entry which is preliminary data.</text>
</comment>
<evidence type="ECO:0000256" key="2">
    <source>
        <dbReference type="ARBA" id="ARBA00000967"/>
    </source>
</evidence>
<evidence type="ECO:0000256" key="5">
    <source>
        <dbReference type="ARBA" id="ARBA00022670"/>
    </source>
</evidence>
<evidence type="ECO:0000256" key="6">
    <source>
        <dbReference type="ARBA" id="ARBA00022801"/>
    </source>
</evidence>
<dbReference type="Gene3D" id="3.40.220.10">
    <property type="entry name" value="Leucine Aminopeptidase, subunit E, domain 1"/>
    <property type="match status" value="1"/>
</dbReference>
<dbReference type="Pfam" id="PF00883">
    <property type="entry name" value="Peptidase_M17"/>
    <property type="match status" value="1"/>
</dbReference>
<dbReference type="RefSeq" id="WP_229533920.1">
    <property type="nucleotide sequence ID" value="NZ_JAJHJB010000003.1"/>
</dbReference>
<dbReference type="NCBIfam" id="NF002073">
    <property type="entry name" value="PRK00913.1-2"/>
    <property type="match status" value="1"/>
</dbReference>
<accession>A0ABS8HMM6</accession>
<dbReference type="PROSITE" id="PS00631">
    <property type="entry name" value="CYTOSOL_AP"/>
    <property type="match status" value="1"/>
</dbReference>
<dbReference type="SUPFAM" id="SSF53187">
    <property type="entry name" value="Zn-dependent exopeptidases"/>
    <property type="match status" value="1"/>
</dbReference>
<dbReference type="HAMAP" id="MF_00181">
    <property type="entry name" value="Cytosol_peptidase_M17"/>
    <property type="match status" value="1"/>
</dbReference>
<dbReference type="SUPFAM" id="SSF52949">
    <property type="entry name" value="Macro domain-like"/>
    <property type="match status" value="1"/>
</dbReference>
<comment type="catalytic activity">
    <reaction evidence="2 8">
        <text>Release of an N-terminal amino acid, preferentially leucine, but not glutamic or aspartic acids.</text>
        <dbReference type="EC" id="3.4.11.10"/>
    </reaction>
</comment>
<keyword evidence="8" id="KW-0479">Metal-binding</keyword>
<keyword evidence="11" id="KW-1185">Reference proteome</keyword>
<evidence type="ECO:0000313" key="10">
    <source>
        <dbReference type="EMBL" id="MCC5464467.1"/>
    </source>
</evidence>
<keyword evidence="4 8" id="KW-0031">Aminopeptidase</keyword>
<evidence type="ECO:0000256" key="3">
    <source>
        <dbReference type="ARBA" id="ARBA00009528"/>
    </source>
</evidence>
<proteinExistence type="inferred from homology"/>
<feature type="binding site" evidence="8">
    <location>
        <position position="350"/>
    </location>
    <ligand>
        <name>Mn(2+)</name>
        <dbReference type="ChEBI" id="CHEBI:29035"/>
        <label>2</label>
    </ligand>
</feature>
<feature type="binding site" evidence="8">
    <location>
        <position position="271"/>
    </location>
    <ligand>
        <name>Mn(2+)</name>
        <dbReference type="ChEBI" id="CHEBI:29035"/>
        <label>1</label>
    </ligand>
</feature>
<feature type="binding site" evidence="8">
    <location>
        <position position="271"/>
    </location>
    <ligand>
        <name>Mn(2+)</name>
        <dbReference type="ChEBI" id="CHEBI:29035"/>
        <label>2</label>
    </ligand>
</feature>
<dbReference type="NCBIfam" id="NF002083">
    <property type="entry name" value="PRK00913.3-5"/>
    <property type="match status" value="1"/>
</dbReference>
<dbReference type="CDD" id="cd00433">
    <property type="entry name" value="Peptidase_M17"/>
    <property type="match status" value="1"/>
</dbReference>
<evidence type="ECO:0000313" key="11">
    <source>
        <dbReference type="Proteomes" id="UP001165492"/>
    </source>
</evidence>
<evidence type="ECO:0000259" key="9">
    <source>
        <dbReference type="PROSITE" id="PS00631"/>
    </source>
</evidence>
<dbReference type="Proteomes" id="UP001165492">
    <property type="component" value="Unassembled WGS sequence"/>
</dbReference>
<dbReference type="InterPro" id="IPR008283">
    <property type="entry name" value="Peptidase_M17_N"/>
</dbReference>
<dbReference type="PANTHER" id="PTHR11963:SF23">
    <property type="entry name" value="CYTOSOL AMINOPEPTIDASE"/>
    <property type="match status" value="1"/>
</dbReference>
<dbReference type="NCBIfam" id="NF002074">
    <property type="entry name" value="PRK00913.1-4"/>
    <property type="match status" value="1"/>
</dbReference>
<keyword evidence="8" id="KW-0963">Cytoplasm</keyword>
<dbReference type="GO" id="GO:0004177">
    <property type="term" value="F:aminopeptidase activity"/>
    <property type="evidence" value="ECO:0007669"/>
    <property type="project" value="UniProtKB-KW"/>
</dbReference>
<feature type="binding site" evidence="8">
    <location>
        <position position="289"/>
    </location>
    <ligand>
        <name>Mn(2+)</name>
        <dbReference type="ChEBI" id="CHEBI:29035"/>
        <label>2</label>
    </ligand>
</feature>
<dbReference type="EC" id="3.4.11.10" evidence="8"/>
<evidence type="ECO:0000256" key="1">
    <source>
        <dbReference type="ARBA" id="ARBA00000135"/>
    </source>
</evidence>
<keyword evidence="6 8" id="KW-0378">Hydrolase</keyword>
<dbReference type="Pfam" id="PF02789">
    <property type="entry name" value="Peptidase_M17_N"/>
    <property type="match status" value="1"/>
</dbReference>
<comment type="subcellular location">
    <subcellularLocation>
        <location evidence="8">Cytoplasm</location>
    </subcellularLocation>
</comment>
<dbReference type="PANTHER" id="PTHR11963">
    <property type="entry name" value="LEUCINE AMINOPEPTIDASE-RELATED"/>
    <property type="match status" value="1"/>
</dbReference>
<dbReference type="InterPro" id="IPR000819">
    <property type="entry name" value="Peptidase_M17_C"/>
</dbReference>
<comment type="similarity">
    <text evidence="3 8">Belongs to the peptidase M17 family.</text>
</comment>
<dbReference type="Gene3D" id="3.40.630.10">
    <property type="entry name" value="Zn peptidases"/>
    <property type="match status" value="1"/>
</dbReference>
<keyword evidence="8" id="KW-0464">Manganese</keyword>